<dbReference type="SMART" id="SM00411">
    <property type="entry name" value="BHL"/>
    <property type="match status" value="1"/>
</dbReference>
<accession>A0ABY5AVM4</accession>
<dbReference type="Gene3D" id="4.10.520.10">
    <property type="entry name" value="IHF-like DNA-binding proteins"/>
    <property type="match status" value="1"/>
</dbReference>
<organism evidence="5 6">
    <name type="scientific">Phormidium yuhuli AB48</name>
    <dbReference type="NCBI Taxonomy" id="2940671"/>
    <lineage>
        <taxon>Bacteria</taxon>
        <taxon>Bacillati</taxon>
        <taxon>Cyanobacteriota</taxon>
        <taxon>Cyanophyceae</taxon>
        <taxon>Oscillatoriophycideae</taxon>
        <taxon>Oscillatoriales</taxon>
        <taxon>Oscillatoriaceae</taxon>
        <taxon>Phormidium</taxon>
        <taxon>Phormidium yuhuli</taxon>
    </lineage>
</organism>
<evidence type="ECO:0000256" key="1">
    <source>
        <dbReference type="ARBA" id="ARBA00023067"/>
    </source>
</evidence>
<dbReference type="RefSeq" id="WP_252665470.1">
    <property type="nucleotide sequence ID" value="NZ_CP098612.1"/>
</dbReference>
<evidence type="ECO:0000256" key="2">
    <source>
        <dbReference type="ARBA" id="ARBA00023125"/>
    </source>
</evidence>
<dbReference type="InterPro" id="IPR000119">
    <property type="entry name" value="Hist_DNA-bd"/>
</dbReference>
<evidence type="ECO:0000313" key="5">
    <source>
        <dbReference type="EMBL" id="USR93285.1"/>
    </source>
</evidence>
<geneLocation type="plasmid" evidence="5 6">
    <name>unnamed</name>
</geneLocation>
<comment type="similarity">
    <text evidence="3">Belongs to the bacterial histone-like protein family.</text>
</comment>
<sequence>MFDHIAEVTGYSEQSVETVILAFVQYVKTSIQNGEDVQITGFGTYTHTDLKKRPGRNPRTGESITLPPSRRPRFKFSKKFIEGVQPDPKVKPKRSKAKADKSEGPQVTNSEVAPPPIPKQFLSPVVEQKIWSAIVDGQVVSVPHKEATQLDGHIPVWAKGRKGWELKESVPELSAS</sequence>
<dbReference type="PANTHER" id="PTHR33175">
    <property type="entry name" value="DNA-BINDING PROTEIN HU"/>
    <property type="match status" value="1"/>
</dbReference>
<keyword evidence="5" id="KW-0614">Plasmid</keyword>
<keyword evidence="2 5" id="KW-0238">DNA-binding</keyword>
<dbReference type="Proteomes" id="UP001056708">
    <property type="component" value="Plasmid unnamed"/>
</dbReference>
<dbReference type="SUPFAM" id="SSF47729">
    <property type="entry name" value="IHF-like DNA-binding proteins"/>
    <property type="match status" value="1"/>
</dbReference>
<dbReference type="PANTHER" id="PTHR33175:SF3">
    <property type="entry name" value="DNA-BINDING PROTEIN HU-BETA"/>
    <property type="match status" value="1"/>
</dbReference>
<keyword evidence="1" id="KW-0226">DNA condensation</keyword>
<proteinExistence type="inferred from homology"/>
<evidence type="ECO:0000313" key="6">
    <source>
        <dbReference type="Proteomes" id="UP001056708"/>
    </source>
</evidence>
<reference evidence="5" key="1">
    <citation type="submission" date="2022-06" db="EMBL/GenBank/DDBJ databases">
        <title>Genome sequence of Phormidium yuhuli AB48 isolated from an industrial photobioreactor environment.</title>
        <authorList>
            <person name="Qiu Y."/>
            <person name="Noonan A.J.C."/>
            <person name="Dofher K."/>
            <person name="Koch M."/>
            <person name="Kieft B."/>
            <person name="Lin X."/>
            <person name="Ziels R.M."/>
            <person name="Hallam S.J."/>
        </authorList>
    </citation>
    <scope>NUCLEOTIDE SEQUENCE</scope>
    <source>
        <strain evidence="5">AB48</strain>
        <plasmid evidence="5">unnamed</plasmid>
    </source>
</reference>
<dbReference type="Pfam" id="PF00216">
    <property type="entry name" value="Bac_DNA_binding"/>
    <property type="match status" value="1"/>
</dbReference>
<feature type="region of interest" description="Disordered" evidence="4">
    <location>
        <begin position="46"/>
        <end position="115"/>
    </location>
</feature>
<evidence type="ECO:0000256" key="3">
    <source>
        <dbReference type="RuleBase" id="RU003939"/>
    </source>
</evidence>
<dbReference type="PRINTS" id="PR01727">
    <property type="entry name" value="DNABINDINGHU"/>
</dbReference>
<keyword evidence="6" id="KW-1185">Reference proteome</keyword>
<dbReference type="EMBL" id="CP098612">
    <property type="protein sequence ID" value="USR93285.1"/>
    <property type="molecule type" value="Genomic_DNA"/>
</dbReference>
<dbReference type="GO" id="GO:0003677">
    <property type="term" value="F:DNA binding"/>
    <property type="evidence" value="ECO:0007669"/>
    <property type="project" value="UniProtKB-KW"/>
</dbReference>
<evidence type="ECO:0000256" key="4">
    <source>
        <dbReference type="SAM" id="MobiDB-lite"/>
    </source>
</evidence>
<name>A0ABY5AVM4_9CYAN</name>
<gene>
    <name evidence="5" type="ORF">NEA10_20485</name>
</gene>
<protein>
    <submittedName>
        <fullName evidence="5">HU family DNA-binding protein</fullName>
    </submittedName>
</protein>
<dbReference type="InterPro" id="IPR010992">
    <property type="entry name" value="IHF-like_DNA-bd_dom_sf"/>
</dbReference>